<keyword evidence="3" id="KW-1185">Reference proteome</keyword>
<organism evidence="2 3">
    <name type="scientific">Gossypium darwinii</name>
    <name type="common">Darwin's cotton</name>
    <name type="synonym">Gossypium barbadense var. darwinii</name>
    <dbReference type="NCBI Taxonomy" id="34276"/>
    <lineage>
        <taxon>Eukaryota</taxon>
        <taxon>Viridiplantae</taxon>
        <taxon>Streptophyta</taxon>
        <taxon>Embryophyta</taxon>
        <taxon>Tracheophyta</taxon>
        <taxon>Spermatophyta</taxon>
        <taxon>Magnoliopsida</taxon>
        <taxon>eudicotyledons</taxon>
        <taxon>Gunneridae</taxon>
        <taxon>Pentapetalae</taxon>
        <taxon>rosids</taxon>
        <taxon>malvids</taxon>
        <taxon>Malvales</taxon>
        <taxon>Malvaceae</taxon>
        <taxon>Malvoideae</taxon>
        <taxon>Gossypium</taxon>
    </lineage>
</organism>
<evidence type="ECO:0000313" key="2">
    <source>
        <dbReference type="EMBL" id="TYG78768.1"/>
    </source>
</evidence>
<reference evidence="2 3" key="1">
    <citation type="submission" date="2019-06" db="EMBL/GenBank/DDBJ databases">
        <title>WGS assembly of Gossypium darwinii.</title>
        <authorList>
            <person name="Chen Z.J."/>
            <person name="Sreedasyam A."/>
            <person name="Ando A."/>
            <person name="Song Q."/>
            <person name="De L."/>
            <person name="Hulse-Kemp A."/>
            <person name="Ding M."/>
            <person name="Ye W."/>
            <person name="Kirkbride R."/>
            <person name="Jenkins J."/>
            <person name="Plott C."/>
            <person name="Lovell J."/>
            <person name="Lin Y.-M."/>
            <person name="Vaughn R."/>
            <person name="Liu B."/>
            <person name="Li W."/>
            <person name="Simpson S."/>
            <person name="Scheffler B."/>
            <person name="Saski C."/>
            <person name="Grover C."/>
            <person name="Hu G."/>
            <person name="Conover J."/>
            <person name="Carlson J."/>
            <person name="Shu S."/>
            <person name="Boston L."/>
            <person name="Williams M."/>
            <person name="Peterson D."/>
            <person name="Mcgee K."/>
            <person name="Jones D."/>
            <person name="Wendel J."/>
            <person name="Stelly D."/>
            <person name="Grimwood J."/>
            <person name="Schmutz J."/>
        </authorList>
    </citation>
    <scope>NUCLEOTIDE SEQUENCE [LARGE SCALE GENOMIC DNA]</scope>
    <source>
        <strain evidence="2">1808015.09</strain>
    </source>
</reference>
<evidence type="ECO:0000313" key="3">
    <source>
        <dbReference type="Proteomes" id="UP000323506"/>
    </source>
</evidence>
<dbReference type="EMBL" id="CM017702">
    <property type="protein sequence ID" value="TYG78768.1"/>
    <property type="molecule type" value="Genomic_DNA"/>
</dbReference>
<evidence type="ECO:0008006" key="4">
    <source>
        <dbReference type="Google" id="ProtNLM"/>
    </source>
</evidence>
<name>A0A5D2DCE0_GOSDA</name>
<protein>
    <recommendedName>
        <fullName evidence="4">Secreted protein</fullName>
    </recommendedName>
</protein>
<feature type="chain" id="PRO_5023119915" description="Secreted protein" evidence="1">
    <location>
        <begin position="26"/>
        <end position="79"/>
    </location>
</feature>
<accession>A0A5D2DCE0</accession>
<keyword evidence="1" id="KW-0732">Signal</keyword>
<sequence length="79" mass="9642">MGFWRKNTPSVLLFLFLPLFHQILTSLHKFTHKSFFYQDCLHDLVAILKRKKLRKEKRAKEKRSWKLKERSGEKELKLV</sequence>
<dbReference type="Proteomes" id="UP000323506">
    <property type="component" value="Chromosome D02"/>
</dbReference>
<evidence type="ECO:0000256" key="1">
    <source>
        <dbReference type="SAM" id="SignalP"/>
    </source>
</evidence>
<feature type="signal peptide" evidence="1">
    <location>
        <begin position="1"/>
        <end position="25"/>
    </location>
</feature>
<gene>
    <name evidence="2" type="ORF">ES288_D02G086600v1</name>
</gene>
<proteinExistence type="predicted"/>
<dbReference type="AlphaFoldDB" id="A0A5D2DCE0"/>